<dbReference type="KEGG" id="pcon:B0A89_13305"/>
<organism evidence="2 3">
    <name type="scientific">Paracoccus contaminans</name>
    <dbReference type="NCBI Taxonomy" id="1945662"/>
    <lineage>
        <taxon>Bacteria</taxon>
        <taxon>Pseudomonadati</taxon>
        <taxon>Pseudomonadota</taxon>
        <taxon>Alphaproteobacteria</taxon>
        <taxon>Rhodobacterales</taxon>
        <taxon>Paracoccaceae</taxon>
        <taxon>Paracoccus</taxon>
    </lineage>
</organism>
<evidence type="ECO:0000313" key="2">
    <source>
        <dbReference type="EMBL" id="ARJ70470.1"/>
    </source>
</evidence>
<dbReference type="AlphaFoldDB" id="A0A1W6D038"/>
<proteinExistence type="predicted"/>
<feature type="transmembrane region" description="Helical" evidence="1">
    <location>
        <begin position="12"/>
        <end position="33"/>
    </location>
</feature>
<feature type="transmembrane region" description="Helical" evidence="1">
    <location>
        <begin position="39"/>
        <end position="61"/>
    </location>
</feature>
<dbReference type="EMBL" id="CP020612">
    <property type="protein sequence ID" value="ARJ70470.1"/>
    <property type="molecule type" value="Genomic_DNA"/>
</dbReference>
<dbReference type="RefSeq" id="WP_085378527.1">
    <property type="nucleotide sequence ID" value="NZ_CP020612.1"/>
</dbReference>
<evidence type="ECO:0000256" key="1">
    <source>
        <dbReference type="SAM" id="Phobius"/>
    </source>
</evidence>
<protein>
    <submittedName>
        <fullName evidence="2">Uncharacterized protein</fullName>
    </submittedName>
</protein>
<accession>A0A1W6D038</accession>
<name>A0A1W6D038_9RHOB</name>
<keyword evidence="1" id="KW-1133">Transmembrane helix</keyword>
<dbReference type="OrthoDB" id="7871392at2"/>
<dbReference type="STRING" id="1945662.B0A89_13305"/>
<keyword evidence="3" id="KW-1185">Reference proteome</keyword>
<gene>
    <name evidence="2" type="ORF">B0A89_13305</name>
</gene>
<dbReference type="Proteomes" id="UP000193017">
    <property type="component" value="Chromosome"/>
</dbReference>
<keyword evidence="1" id="KW-0472">Membrane</keyword>
<sequence length="67" mass="7219">MSLVRNERLKLAAGFLNAISIGLIGIAILRPVVETHQASYLTLAAWSGIGLAIHGVAQYILGYLRKD</sequence>
<keyword evidence="1" id="KW-0812">Transmembrane</keyword>
<reference evidence="2 3" key="1">
    <citation type="submission" date="2017-03" db="EMBL/GenBank/DDBJ databases">
        <title>Genome sequence of Paracoccus contaminans isolated from a water microcosm.</title>
        <authorList>
            <person name="Aurass P."/>
            <person name="Karste S."/>
            <person name="Trost E."/>
            <person name="Glaeser S.P."/>
            <person name="Kaempfer P."/>
            <person name="Flieger A."/>
        </authorList>
    </citation>
    <scope>NUCLEOTIDE SEQUENCE [LARGE SCALE GENOMIC DNA]</scope>
    <source>
        <strain evidence="3">RKI 16-01929T\LMG 29738T\CCM 8701T\CIP 111112T</strain>
    </source>
</reference>
<evidence type="ECO:0000313" key="3">
    <source>
        <dbReference type="Proteomes" id="UP000193017"/>
    </source>
</evidence>